<evidence type="ECO:0000313" key="9">
    <source>
        <dbReference type="EnsemblMetazoa" id="PHUM077860-PA"/>
    </source>
</evidence>
<evidence type="ECO:0000256" key="2">
    <source>
        <dbReference type="ARBA" id="ARBA00022490"/>
    </source>
</evidence>
<keyword evidence="10" id="KW-1185">Reference proteome</keyword>
<dbReference type="OrthoDB" id="567787at2759"/>
<dbReference type="GO" id="GO:0005930">
    <property type="term" value="C:axoneme"/>
    <property type="evidence" value="ECO:0007669"/>
    <property type="project" value="UniProtKB-SubCell"/>
</dbReference>
<comment type="subcellular location">
    <subcellularLocation>
        <location evidence="1">Cytoplasm</location>
        <location evidence="1">Cytoskeleton</location>
        <location evidence="1">Cilium axoneme</location>
    </subcellularLocation>
</comment>
<dbReference type="KEGG" id="phu:Phum_PHUM077860"/>
<reference evidence="9" key="3">
    <citation type="submission" date="2021-02" db="UniProtKB">
        <authorList>
            <consortium name="EnsemblMetazoa"/>
        </authorList>
    </citation>
    <scope>IDENTIFICATION</scope>
    <source>
        <strain evidence="9">USDA</strain>
    </source>
</reference>
<dbReference type="EnsemblMetazoa" id="PHUM077860-RA">
    <property type="protein sequence ID" value="PHUM077860-PA"/>
    <property type="gene ID" value="PHUM077860"/>
</dbReference>
<keyword evidence="2" id="KW-0963">Cytoplasm</keyword>
<keyword evidence="4" id="KW-0966">Cell projection</keyword>
<gene>
    <name evidence="9" type="primary">8231350</name>
    <name evidence="8" type="ORF">Phum_PHUM077860</name>
</gene>
<dbReference type="PANTHER" id="PTHR22455">
    <property type="entry name" value="CILIA- AND FLAGELLA-ASSOCIATED PROTEIN 91"/>
    <property type="match status" value="1"/>
</dbReference>
<dbReference type="AlphaFoldDB" id="E0VC24"/>
<reference evidence="8" key="1">
    <citation type="submission" date="2007-04" db="EMBL/GenBank/DDBJ databases">
        <title>Annotation of Pediculus humanus corporis strain USDA.</title>
        <authorList>
            <person name="Kirkness E."/>
            <person name="Hannick L."/>
            <person name="Hass B."/>
            <person name="Bruggner R."/>
            <person name="Lawson D."/>
            <person name="Bidwell S."/>
            <person name="Joardar V."/>
            <person name="Caler E."/>
            <person name="Walenz B."/>
            <person name="Inman J."/>
            <person name="Schobel S."/>
            <person name="Galinsky K."/>
            <person name="Amedeo P."/>
            <person name="Strausberg R."/>
        </authorList>
    </citation>
    <scope>NUCLEOTIDE SEQUENCE</scope>
    <source>
        <strain evidence="8">USDA</strain>
    </source>
</reference>
<dbReference type="CTD" id="8231350"/>
<dbReference type="InterPro" id="IPR026720">
    <property type="entry name" value="CFAP91"/>
</dbReference>
<evidence type="ECO:0000313" key="8">
    <source>
        <dbReference type="EMBL" id="EEB10930.1"/>
    </source>
</evidence>
<dbReference type="InParanoid" id="E0VC24"/>
<dbReference type="EMBL" id="DS235045">
    <property type="protein sequence ID" value="EEB10930.1"/>
    <property type="molecule type" value="Genomic_DNA"/>
</dbReference>
<evidence type="ECO:0000256" key="3">
    <source>
        <dbReference type="ARBA" id="ARBA00023212"/>
    </source>
</evidence>
<evidence type="ECO:0000259" key="7">
    <source>
        <dbReference type="Pfam" id="PF14738"/>
    </source>
</evidence>
<protein>
    <recommendedName>
        <fullName evidence="6">Cilia- and flagella-associated protein 91</fullName>
    </recommendedName>
</protein>
<feature type="domain" description="CFAP91" evidence="7">
    <location>
        <begin position="85"/>
        <end position="212"/>
    </location>
</feature>
<name>E0VC24_PEDHC</name>
<dbReference type="InterPro" id="IPR032840">
    <property type="entry name" value="CFAP91_dom"/>
</dbReference>
<reference evidence="8" key="2">
    <citation type="submission" date="2007-04" db="EMBL/GenBank/DDBJ databases">
        <title>The genome of the human body louse.</title>
        <authorList>
            <consortium name="The Human Body Louse Genome Consortium"/>
            <person name="Kirkness E."/>
            <person name="Walenz B."/>
            <person name="Hass B."/>
            <person name="Bruggner R."/>
            <person name="Strausberg R."/>
        </authorList>
    </citation>
    <scope>NUCLEOTIDE SEQUENCE</scope>
    <source>
        <strain evidence="8">USDA</strain>
    </source>
</reference>
<proteinExistence type="inferred from homology"/>
<sequence length="213" mass="25223">MKSIEDKKNTMKVEGSHRTLFYRQFASTCTKVLVSLVENDRGDNVKKVVCFENKNFPKTNDSEGKKKEMIITLPIKSTKTVTKSVQTDYRESETQTLPWRHEIIADKKILNEYLSLDFLNLKEENNFLPGRDDIILIKHAREKSAWENILNELKGKETEKIRKFIIYRISTVESYMKEKKTNEINEERINLSREIMKEEKKIFTDNLINKLER</sequence>
<comment type="similarity">
    <text evidence="5">Belongs to the CFAP91 family.</text>
</comment>
<evidence type="ECO:0000256" key="5">
    <source>
        <dbReference type="ARBA" id="ARBA00029468"/>
    </source>
</evidence>
<keyword evidence="3" id="KW-0206">Cytoskeleton</keyword>
<evidence type="ECO:0000313" key="10">
    <source>
        <dbReference type="Proteomes" id="UP000009046"/>
    </source>
</evidence>
<evidence type="ECO:0000256" key="1">
    <source>
        <dbReference type="ARBA" id="ARBA00004430"/>
    </source>
</evidence>
<dbReference type="HOGENOM" id="CLU_1295748_0_0_1"/>
<dbReference type="VEuPathDB" id="VectorBase:PHUM077860"/>
<dbReference type="PANTHER" id="PTHR22455:SF10">
    <property type="entry name" value="CILIA- AND FLAGELLA-ASSOCIATED PROTEIN 91"/>
    <property type="match status" value="1"/>
</dbReference>
<accession>E0VC24</accession>
<dbReference type="GeneID" id="8231350"/>
<evidence type="ECO:0000256" key="6">
    <source>
        <dbReference type="ARBA" id="ARBA00029555"/>
    </source>
</evidence>
<dbReference type="Pfam" id="PF14738">
    <property type="entry name" value="CFAP91"/>
    <property type="match status" value="1"/>
</dbReference>
<dbReference type="Proteomes" id="UP000009046">
    <property type="component" value="Unassembled WGS sequence"/>
</dbReference>
<dbReference type="EMBL" id="AAZO01000930">
    <property type="status" value="NOT_ANNOTATED_CDS"/>
    <property type="molecule type" value="Genomic_DNA"/>
</dbReference>
<dbReference type="RefSeq" id="XP_002423668.1">
    <property type="nucleotide sequence ID" value="XM_002423623.1"/>
</dbReference>
<evidence type="ECO:0000256" key="4">
    <source>
        <dbReference type="ARBA" id="ARBA00023273"/>
    </source>
</evidence>
<organism>
    <name type="scientific">Pediculus humanus subsp. corporis</name>
    <name type="common">Body louse</name>
    <dbReference type="NCBI Taxonomy" id="121224"/>
    <lineage>
        <taxon>Eukaryota</taxon>
        <taxon>Metazoa</taxon>
        <taxon>Ecdysozoa</taxon>
        <taxon>Arthropoda</taxon>
        <taxon>Hexapoda</taxon>
        <taxon>Insecta</taxon>
        <taxon>Pterygota</taxon>
        <taxon>Neoptera</taxon>
        <taxon>Paraneoptera</taxon>
        <taxon>Psocodea</taxon>
        <taxon>Troctomorpha</taxon>
        <taxon>Phthiraptera</taxon>
        <taxon>Anoplura</taxon>
        <taxon>Pediculidae</taxon>
        <taxon>Pediculus</taxon>
    </lineage>
</organism>